<name>A0A5D4GUP9_9SPHI</name>
<evidence type="ECO:0008006" key="3">
    <source>
        <dbReference type="Google" id="ProtNLM"/>
    </source>
</evidence>
<dbReference type="EMBL" id="VTAV01000023">
    <property type="protein sequence ID" value="TYR31732.1"/>
    <property type="molecule type" value="Genomic_DNA"/>
</dbReference>
<accession>A0A5D4GUP9</accession>
<dbReference type="Proteomes" id="UP000322362">
    <property type="component" value="Unassembled WGS sequence"/>
</dbReference>
<protein>
    <recommendedName>
        <fullName evidence="3">Response regulatory domain-containing protein</fullName>
    </recommendedName>
</protein>
<comment type="caution">
    <text evidence="1">The sequence shown here is derived from an EMBL/GenBank/DDBJ whole genome shotgun (WGS) entry which is preliminary data.</text>
</comment>
<organism evidence="1 2">
    <name type="scientific">Sphingobacterium phlebotomi</name>
    <dbReference type="NCBI Taxonomy" id="2605433"/>
    <lineage>
        <taxon>Bacteria</taxon>
        <taxon>Pseudomonadati</taxon>
        <taxon>Bacteroidota</taxon>
        <taxon>Sphingobacteriia</taxon>
        <taxon>Sphingobacteriales</taxon>
        <taxon>Sphingobacteriaceae</taxon>
        <taxon>Sphingobacterium</taxon>
    </lineage>
</organism>
<sequence length="144" mass="16401">MNRVTVGIVSNNRRLRVAYRLLFEEETEGNVEVLWDAVLGDEVKACQKYYGQPDVLVVDYEGMCDQASFGLEELNYIFPESKFLFVCDDSNASRTRELGKNLQQFLISKYCSVQTLLSAISSLILKTSPFLFQSKKPTSFSMNN</sequence>
<dbReference type="RefSeq" id="WP_148921130.1">
    <property type="nucleotide sequence ID" value="NZ_VTAV01000023.1"/>
</dbReference>
<dbReference type="AlphaFoldDB" id="A0A5D4GUP9"/>
<evidence type="ECO:0000313" key="2">
    <source>
        <dbReference type="Proteomes" id="UP000322362"/>
    </source>
</evidence>
<reference evidence="1 2" key="1">
    <citation type="submission" date="2019-08" db="EMBL/GenBank/DDBJ databases">
        <title>Phlebobacter frassis gen. nov. sp. nov., a new member of family Sphingobacteriaceae isolated from sand fly rearing media.</title>
        <authorList>
            <person name="Kakumanu M.L."/>
            <person name="Marayati B.F."/>
            <person name="Wada-Katsumata A."/>
            <person name="Wasserberg G."/>
            <person name="Schal C."/>
            <person name="Apperson C.S."/>
            <person name="Ponnusamy L."/>
        </authorList>
    </citation>
    <scope>NUCLEOTIDE SEQUENCE [LARGE SCALE GENOMIC DNA]</scope>
    <source>
        <strain evidence="1 2">SSI9</strain>
    </source>
</reference>
<evidence type="ECO:0000313" key="1">
    <source>
        <dbReference type="EMBL" id="TYR31732.1"/>
    </source>
</evidence>
<keyword evidence="2" id="KW-1185">Reference proteome</keyword>
<gene>
    <name evidence="1" type="ORF">FXV77_20580</name>
</gene>
<proteinExistence type="predicted"/>